<dbReference type="OrthoDB" id="3194907at2"/>
<reference evidence="1 2" key="1">
    <citation type="submission" date="2019-09" db="EMBL/GenBank/DDBJ databases">
        <title>Characterization of the phylogenetic diversity of two novel species belonging to the genus Bifidobacterium: Bifidobacterium cebidarum sp. nov. and Bifidobacterium leontopitheci sp. nov.</title>
        <authorList>
            <person name="Lugli G.A."/>
            <person name="Duranti S."/>
            <person name="Milani C."/>
            <person name="Turroni F."/>
            <person name="Ventura M."/>
        </authorList>
    </citation>
    <scope>NUCLEOTIDE SEQUENCE [LARGE SCALE GENOMIC DNA]</scope>
    <source>
        <strain evidence="1 2">DSM 100238</strain>
    </source>
</reference>
<organism evidence="1 2">
    <name type="scientific">Bifidobacterium apri</name>
    <dbReference type="NCBI Taxonomy" id="1769423"/>
    <lineage>
        <taxon>Bacteria</taxon>
        <taxon>Bacillati</taxon>
        <taxon>Actinomycetota</taxon>
        <taxon>Actinomycetes</taxon>
        <taxon>Bifidobacteriales</taxon>
        <taxon>Bifidobacteriaceae</taxon>
        <taxon>Bifidobacterium</taxon>
    </lineage>
</organism>
<evidence type="ECO:0000313" key="1">
    <source>
        <dbReference type="EMBL" id="KAB8291885.1"/>
    </source>
</evidence>
<gene>
    <name evidence="1" type="ORF">DSM100238_1825</name>
</gene>
<dbReference type="Proteomes" id="UP000440041">
    <property type="component" value="Unassembled WGS sequence"/>
</dbReference>
<sequence>MGSETSLTLLGEQMDWAKAAAVSNILPDAYRSQPGNILVAINYGASMGLQPAESLYRIHVIKGRPTMSAELIAAQVRKHGHKLHIYKDYEHQSVTAEIIRSDDPDFKFVEKRDMDWAKRMGLAGKDNWRKDPMTMLKWRAITAVAREACPETLYGAGYTPDEMDYLAYVTVPPQQDSSPMAP</sequence>
<comment type="caution">
    <text evidence="1">The sequence shown here is derived from an EMBL/GenBank/DDBJ whole genome shotgun (WGS) entry which is preliminary data.</text>
</comment>
<dbReference type="EMBL" id="WBSO01000028">
    <property type="protein sequence ID" value="KAB8291885.1"/>
    <property type="molecule type" value="Genomic_DNA"/>
</dbReference>
<dbReference type="AlphaFoldDB" id="A0A6A2VD47"/>
<name>A0A6A2VD47_9BIFI</name>
<keyword evidence="2" id="KW-1185">Reference proteome</keyword>
<proteinExistence type="predicted"/>
<accession>A0A6A2VD47</accession>
<dbReference type="RefSeq" id="WP_152356331.1">
    <property type="nucleotide sequence ID" value="NZ_WBSO01000028.1"/>
</dbReference>
<evidence type="ECO:0000313" key="2">
    <source>
        <dbReference type="Proteomes" id="UP000440041"/>
    </source>
</evidence>
<protein>
    <submittedName>
        <fullName evidence="1">Uncharacterized protein</fullName>
    </submittedName>
</protein>